<protein>
    <submittedName>
        <fullName evidence="3">DUF4147 domain-containing protein</fullName>
    </submittedName>
</protein>
<evidence type="ECO:0000313" key="3">
    <source>
        <dbReference type="EMBL" id="MDT0682314.1"/>
    </source>
</evidence>
<name>A0ABU3DF26_9RHOB</name>
<feature type="domain" description="MOFRL-associated" evidence="2">
    <location>
        <begin position="25"/>
        <end position="251"/>
    </location>
</feature>
<gene>
    <name evidence="3" type="ORF">RM543_06435</name>
</gene>
<proteinExistence type="predicted"/>
<sequence length="432" mass="44204">MTATQTEPEASDRASDPITALRRQARDIFAAAVSRADPARALARQLEQTPLPLKPGGRILALAVGKAAVPMMREALGRVPDVAEALVVTNTENHCALPGARVLAGSHPVPDAASAEAGRAVIDVLKRAGEGDNVLAMISGGGSALMAAPAGDIPLADYATFTRGLLASGLGIDQVNLLRQQIDRIKGGGLLRCAAPARVHGFVLSDVVGDDLRAIASGPTVAPLGQACDAVALLHETGIWDRTPASIRHHLMSATPPAGLPEATNHLVGSNRHSLDAMLQALPEGLPGRIVSDHLVGDVQDAAVEVLREMRTIRGPVALIFGGETTVQIKGTGLGGRNQELALRVALSCAREAPGRDWVFLSGGTDGRDGPTEAAGGLVDPGTLERIAAAGGDVQALLDNNDSNAALALAGDLLTTGGTGTNVADVQILILA</sequence>
<dbReference type="Pfam" id="PF05161">
    <property type="entry name" value="MOFRL"/>
    <property type="match status" value="1"/>
</dbReference>
<feature type="domain" description="MOFRL" evidence="1">
    <location>
        <begin position="317"/>
        <end position="425"/>
    </location>
</feature>
<evidence type="ECO:0000259" key="2">
    <source>
        <dbReference type="Pfam" id="PF13660"/>
    </source>
</evidence>
<dbReference type="EMBL" id="JAVRHL010000002">
    <property type="protein sequence ID" value="MDT0682314.1"/>
    <property type="molecule type" value="Genomic_DNA"/>
</dbReference>
<dbReference type="InterPro" id="IPR007835">
    <property type="entry name" value="MOFRL"/>
</dbReference>
<dbReference type="SUPFAM" id="SSF82544">
    <property type="entry name" value="GckA/TtuD-like"/>
    <property type="match status" value="1"/>
</dbReference>
<dbReference type="Gene3D" id="3.40.50.10180">
    <property type="entry name" value="Glycerate kinase, MOFRL-like N-terminal domain"/>
    <property type="match status" value="1"/>
</dbReference>
<dbReference type="Pfam" id="PF13660">
    <property type="entry name" value="DUF4147"/>
    <property type="match status" value="1"/>
</dbReference>
<comment type="caution">
    <text evidence="3">The sequence shown here is derived from an EMBL/GenBank/DDBJ whole genome shotgun (WGS) entry which is preliminary data.</text>
</comment>
<accession>A0ABU3DF26</accession>
<dbReference type="InterPro" id="IPR025286">
    <property type="entry name" value="MOFRL_assoc_dom"/>
</dbReference>
<dbReference type="InterPro" id="IPR039760">
    <property type="entry name" value="MOFRL_protein"/>
</dbReference>
<dbReference type="InterPro" id="IPR037035">
    <property type="entry name" value="GK-like_C_sf"/>
</dbReference>
<organism evidence="3 4">
    <name type="scientific">Tropicimonas omnivorans</name>
    <dbReference type="NCBI Taxonomy" id="3075590"/>
    <lineage>
        <taxon>Bacteria</taxon>
        <taxon>Pseudomonadati</taxon>
        <taxon>Pseudomonadota</taxon>
        <taxon>Alphaproteobacteria</taxon>
        <taxon>Rhodobacterales</taxon>
        <taxon>Roseobacteraceae</taxon>
        <taxon>Tropicimonas</taxon>
    </lineage>
</organism>
<dbReference type="PANTHER" id="PTHR12227:SF0">
    <property type="entry name" value="GLYCERATE KINASE"/>
    <property type="match status" value="1"/>
</dbReference>
<dbReference type="PANTHER" id="PTHR12227">
    <property type="entry name" value="GLYCERATE KINASE"/>
    <property type="match status" value="1"/>
</dbReference>
<evidence type="ECO:0000313" key="4">
    <source>
        <dbReference type="Proteomes" id="UP001265259"/>
    </source>
</evidence>
<dbReference type="RefSeq" id="WP_311690072.1">
    <property type="nucleotide sequence ID" value="NZ_JAVRHL010000002.1"/>
</dbReference>
<dbReference type="Proteomes" id="UP001265259">
    <property type="component" value="Unassembled WGS sequence"/>
</dbReference>
<evidence type="ECO:0000259" key="1">
    <source>
        <dbReference type="Pfam" id="PF05161"/>
    </source>
</evidence>
<reference evidence="3 4" key="1">
    <citation type="submission" date="2023-09" db="EMBL/GenBank/DDBJ databases">
        <authorList>
            <person name="Rey-Velasco X."/>
        </authorList>
    </citation>
    <scope>NUCLEOTIDE SEQUENCE [LARGE SCALE GENOMIC DNA]</scope>
    <source>
        <strain evidence="3 4">F158</strain>
    </source>
</reference>
<keyword evidence="4" id="KW-1185">Reference proteome</keyword>
<dbReference type="Gene3D" id="3.40.1480.10">
    <property type="entry name" value="MOFRL domain"/>
    <property type="match status" value="1"/>
</dbReference>
<dbReference type="InterPro" id="IPR038614">
    <property type="entry name" value="GK_N_sf"/>
</dbReference>